<keyword evidence="5" id="KW-1185">Reference proteome</keyword>
<accession>A0ABP4FXF6</accession>
<sequence>MSHAEPAGQIFRRRGRKNSRSSARLPGVAFVWVVGVLLALGGVILALGYLQGPRLLSAELDTDAVTDSSDQTLRLILSQSVSGIESGAVTVEPSAAVSVASEADLISVTFEEPLDYNTAYTVTVNGVESVSGASASTISYSFTTGGPKLYLLDRGESADEIVRAELGGSERSVLFAGEGIQEFMPFGDLLAVTTASADRQGTLWLVNPQTGIAEKVVLPEAGEVVNLDASRSGATLGFTISSDDIGPIATVWHTLYTIDFDRGRDAIAVTGLDGAPMRVTGWQFIPGTLNIVALTADGTLVRVDSSTGNVEPLGQYFEFDRVSADGSHVVVSDSHGSAAIALTDGAERELNASPIDGKQPFLGHTDAGAAGTLVAKMVLVGEAGNTFSSLLAYDNGEVSRILHQTVDDKGAILDFQVSPNGQLVAVEVQPNVSALDSDEYVMNPRPRSVTTYVVDIASGEVTQNVDGFGAVWR</sequence>
<name>A0ABP4FXF6_9MICO</name>
<evidence type="ECO:0000259" key="3">
    <source>
        <dbReference type="Pfam" id="PF13205"/>
    </source>
</evidence>
<keyword evidence="2" id="KW-0472">Membrane</keyword>
<keyword evidence="2" id="KW-1133">Transmembrane helix</keyword>
<organism evidence="4 5">
    <name type="scientific">Rhodoglobus aureus</name>
    <dbReference type="NCBI Taxonomy" id="191497"/>
    <lineage>
        <taxon>Bacteria</taxon>
        <taxon>Bacillati</taxon>
        <taxon>Actinomycetota</taxon>
        <taxon>Actinomycetes</taxon>
        <taxon>Micrococcales</taxon>
        <taxon>Microbacteriaceae</taxon>
        <taxon>Rhodoglobus</taxon>
    </lineage>
</organism>
<evidence type="ECO:0000313" key="5">
    <source>
        <dbReference type="Proteomes" id="UP001500943"/>
    </source>
</evidence>
<evidence type="ECO:0000256" key="2">
    <source>
        <dbReference type="SAM" id="Phobius"/>
    </source>
</evidence>
<dbReference type="EMBL" id="BAAAKW010000001">
    <property type="protein sequence ID" value="GAA1205093.1"/>
    <property type="molecule type" value="Genomic_DNA"/>
</dbReference>
<proteinExistence type="predicted"/>
<dbReference type="InterPro" id="IPR032812">
    <property type="entry name" value="SbsA_Ig"/>
</dbReference>
<dbReference type="SUPFAM" id="SSF82171">
    <property type="entry name" value="DPP6 N-terminal domain-like"/>
    <property type="match status" value="1"/>
</dbReference>
<reference evidence="5" key="1">
    <citation type="journal article" date="2019" name="Int. J. Syst. Evol. Microbiol.">
        <title>The Global Catalogue of Microorganisms (GCM) 10K type strain sequencing project: providing services to taxonomists for standard genome sequencing and annotation.</title>
        <authorList>
            <consortium name="The Broad Institute Genomics Platform"/>
            <consortium name="The Broad Institute Genome Sequencing Center for Infectious Disease"/>
            <person name="Wu L."/>
            <person name="Ma J."/>
        </authorList>
    </citation>
    <scope>NUCLEOTIDE SEQUENCE [LARGE SCALE GENOMIC DNA]</scope>
    <source>
        <strain evidence="5">JCM 12762</strain>
    </source>
</reference>
<dbReference type="RefSeq" id="WP_343922054.1">
    <property type="nucleotide sequence ID" value="NZ_BAAAKW010000001.1"/>
</dbReference>
<keyword evidence="1" id="KW-0732">Signal</keyword>
<comment type="caution">
    <text evidence="4">The sequence shown here is derived from an EMBL/GenBank/DDBJ whole genome shotgun (WGS) entry which is preliminary data.</text>
</comment>
<protein>
    <recommendedName>
        <fullName evidence="3">SbsA Ig-like domain-containing protein</fullName>
    </recommendedName>
</protein>
<feature type="transmembrane region" description="Helical" evidence="2">
    <location>
        <begin position="23"/>
        <end position="50"/>
    </location>
</feature>
<dbReference type="Proteomes" id="UP001500943">
    <property type="component" value="Unassembled WGS sequence"/>
</dbReference>
<feature type="domain" description="SbsA Ig-like" evidence="3">
    <location>
        <begin position="90"/>
        <end position="144"/>
    </location>
</feature>
<evidence type="ECO:0000256" key="1">
    <source>
        <dbReference type="ARBA" id="ARBA00022729"/>
    </source>
</evidence>
<gene>
    <name evidence="4" type="ORF">GCM10009655_00040</name>
</gene>
<keyword evidence="2" id="KW-0812">Transmembrane</keyword>
<dbReference type="Pfam" id="PF13205">
    <property type="entry name" value="Big_5"/>
    <property type="match status" value="1"/>
</dbReference>
<evidence type="ECO:0000313" key="4">
    <source>
        <dbReference type="EMBL" id="GAA1205093.1"/>
    </source>
</evidence>